<dbReference type="Proteomes" id="UP000050794">
    <property type="component" value="Unassembled WGS sequence"/>
</dbReference>
<dbReference type="InterPro" id="IPR002110">
    <property type="entry name" value="Ankyrin_rpt"/>
</dbReference>
<reference evidence="2" key="1">
    <citation type="submission" date="2016-06" db="UniProtKB">
        <authorList>
            <consortium name="WormBaseParasite"/>
        </authorList>
    </citation>
    <scope>IDENTIFICATION</scope>
</reference>
<dbReference type="AlphaFoldDB" id="A0A183V8D0"/>
<keyword evidence="1" id="KW-1185">Reference proteome</keyword>
<dbReference type="SUPFAM" id="SSF48403">
    <property type="entry name" value="Ankyrin repeat"/>
    <property type="match status" value="1"/>
</dbReference>
<name>A0A183V8D0_TOXCA</name>
<accession>A0A183V8D0</accession>
<evidence type="ECO:0000313" key="2">
    <source>
        <dbReference type="WBParaSite" id="TCNE_0001700101-mRNA-1"/>
    </source>
</evidence>
<dbReference type="InterPro" id="IPR036770">
    <property type="entry name" value="Ankyrin_rpt-contain_sf"/>
</dbReference>
<organism evidence="1 2">
    <name type="scientific">Toxocara canis</name>
    <name type="common">Canine roundworm</name>
    <dbReference type="NCBI Taxonomy" id="6265"/>
    <lineage>
        <taxon>Eukaryota</taxon>
        <taxon>Metazoa</taxon>
        <taxon>Ecdysozoa</taxon>
        <taxon>Nematoda</taxon>
        <taxon>Chromadorea</taxon>
        <taxon>Rhabditida</taxon>
        <taxon>Spirurina</taxon>
        <taxon>Ascaridomorpha</taxon>
        <taxon>Ascaridoidea</taxon>
        <taxon>Toxocaridae</taxon>
        <taxon>Toxocara</taxon>
    </lineage>
</organism>
<proteinExistence type="predicted"/>
<sequence>LEEELGVDVNQSDEFGITPLMHACIVNSETIVRLLFDPNCMRKTSAVHISQITAKGASRGRRKRTAHQRVSATEGIFGGFLFGASNTSTPQLSSENAEERETSFSSMHNNSIVLNGDLDFKRTVSGGNLQKVFGSGDYEDANFLHFMIRPCAWENVSLLYAICEGVPAVVDMINPKNSGGGTPLMVARNLCQARMLDAMKKICKTADELEIEMAS</sequence>
<dbReference type="Gene3D" id="1.25.40.20">
    <property type="entry name" value="Ankyrin repeat-containing domain"/>
    <property type="match status" value="1"/>
</dbReference>
<evidence type="ECO:0000313" key="1">
    <source>
        <dbReference type="Proteomes" id="UP000050794"/>
    </source>
</evidence>
<dbReference type="Pfam" id="PF13606">
    <property type="entry name" value="Ank_3"/>
    <property type="match status" value="1"/>
</dbReference>
<dbReference type="WBParaSite" id="TCNE_0001700101-mRNA-1">
    <property type="protein sequence ID" value="TCNE_0001700101-mRNA-1"/>
    <property type="gene ID" value="TCNE_0001700101"/>
</dbReference>
<protein>
    <submittedName>
        <fullName evidence="2">ANK_REP_REGION domain-containing protein</fullName>
    </submittedName>
</protein>